<comment type="similarity">
    <text evidence="1">Belongs to the bacterial solute-binding protein 5 family.</text>
</comment>
<evidence type="ECO:0000313" key="6">
    <source>
        <dbReference type="EMBL" id="QBF23965.1"/>
    </source>
</evidence>
<dbReference type="InterPro" id="IPR039424">
    <property type="entry name" value="SBP_5"/>
</dbReference>
<name>A0A4P6MEB6_9MOLU</name>
<dbReference type="Pfam" id="PF00496">
    <property type="entry name" value="SBP_bac_5"/>
    <property type="match status" value="1"/>
</dbReference>
<keyword evidence="4" id="KW-0812">Transmembrane</keyword>
<keyword evidence="2" id="KW-0813">Transport</keyword>
<feature type="transmembrane region" description="Helical" evidence="4">
    <location>
        <begin position="12"/>
        <end position="31"/>
    </location>
</feature>
<dbReference type="InterPro" id="IPR000914">
    <property type="entry name" value="SBP_5_dom"/>
</dbReference>
<keyword evidence="7" id="KW-1185">Reference proteome</keyword>
<dbReference type="GO" id="GO:1904680">
    <property type="term" value="F:peptide transmembrane transporter activity"/>
    <property type="evidence" value="ECO:0007669"/>
    <property type="project" value="TreeGrafter"/>
</dbReference>
<gene>
    <name evidence="6" type="ORF">EXT02_02100</name>
</gene>
<dbReference type="PANTHER" id="PTHR30290:SF9">
    <property type="entry name" value="OLIGOPEPTIDE-BINDING PROTEIN APPA"/>
    <property type="match status" value="1"/>
</dbReference>
<evidence type="ECO:0000256" key="3">
    <source>
        <dbReference type="ARBA" id="ARBA00022729"/>
    </source>
</evidence>
<dbReference type="GO" id="GO:0042597">
    <property type="term" value="C:periplasmic space"/>
    <property type="evidence" value="ECO:0007669"/>
    <property type="project" value="UniProtKB-ARBA"/>
</dbReference>
<feature type="domain" description="Solute-binding protein family 5" evidence="5">
    <location>
        <begin position="88"/>
        <end position="429"/>
    </location>
</feature>
<protein>
    <submittedName>
        <fullName evidence="6">ABC transporter substrate-binding protein</fullName>
    </submittedName>
</protein>
<dbReference type="GO" id="GO:0043190">
    <property type="term" value="C:ATP-binding cassette (ABC) transporter complex"/>
    <property type="evidence" value="ECO:0007669"/>
    <property type="project" value="InterPro"/>
</dbReference>
<dbReference type="Proteomes" id="UP000289726">
    <property type="component" value="Chromosome"/>
</dbReference>
<dbReference type="PIRSF" id="PIRSF002741">
    <property type="entry name" value="MppA"/>
    <property type="match status" value="1"/>
</dbReference>
<dbReference type="SUPFAM" id="SSF53850">
    <property type="entry name" value="Periplasmic binding protein-like II"/>
    <property type="match status" value="1"/>
</dbReference>
<dbReference type="Gene3D" id="3.40.190.10">
    <property type="entry name" value="Periplasmic binding protein-like II"/>
    <property type="match status" value="1"/>
</dbReference>
<evidence type="ECO:0000256" key="4">
    <source>
        <dbReference type="SAM" id="Phobius"/>
    </source>
</evidence>
<keyword evidence="4" id="KW-0472">Membrane</keyword>
<dbReference type="RefSeq" id="WP_130427794.1">
    <property type="nucleotide sequence ID" value="NZ_CP035949.1"/>
</dbReference>
<evidence type="ECO:0000313" key="7">
    <source>
        <dbReference type="Proteomes" id="UP000289726"/>
    </source>
</evidence>
<dbReference type="GO" id="GO:0015833">
    <property type="term" value="P:peptide transport"/>
    <property type="evidence" value="ECO:0007669"/>
    <property type="project" value="TreeGrafter"/>
</dbReference>
<evidence type="ECO:0000256" key="1">
    <source>
        <dbReference type="ARBA" id="ARBA00005695"/>
    </source>
</evidence>
<keyword evidence="4" id="KW-1133">Transmembrane helix</keyword>
<dbReference type="AlphaFoldDB" id="A0A4P6MEB6"/>
<keyword evidence="3" id="KW-0732">Signal</keyword>
<dbReference type="EMBL" id="CP035949">
    <property type="protein sequence ID" value="QBF23965.1"/>
    <property type="molecule type" value="Genomic_DNA"/>
</dbReference>
<evidence type="ECO:0000256" key="2">
    <source>
        <dbReference type="ARBA" id="ARBA00022448"/>
    </source>
</evidence>
<sequence length="519" mass="59233">MDFKQLLQKYKKQLVIGTAVILFVVMGFVVYKKLFKTTPPRNNFVVAMPNDIVGYDPGNKDHTQSAQGDRLFYCIHSTLVSTNENGDVLPQVAKSWFKVENEDAVVFTLRDDVLFHNGKKLTAKDVKFSFERAKGKQHDEYENIESVEELEGGTKVKLNLKAFPAFAYESIAKQRIISQEAVKQDQTKDQLEGLKVGSGPYQLVSWDSSEKVINLKLFDKYFDKEKIKNSQKEIVFKTISNQDTALLQLSAGTVDAVLDFPVNKVADAKKQKDITVVENAAVKCSYLMMNNQKVELEKRKLIAQALDIKKIITQLELPVKPLKTFIPEGEKGHNTNISYAYNTNTQEVKNQVSQLPNKQIKFGFSAKETPEVANKIKEQLQEVGFEVTLDIPEFNTFKTNLKKGDYDIFFMSDMHEMAYGHKVLTDYMTPKNEGDSTQGTWAHISGDQTLKDLLEQSQTNIDLGTYVQKIQQIQTHLDQKKYVVPFYQQNIYFLTSKKVQGLKCDLFTRTDFTKVQLIK</sequence>
<reference evidence="6 7" key="1">
    <citation type="submission" date="2019-02" db="EMBL/GenBank/DDBJ databases">
        <title>Draft Genome Sequence of Maize Bushy Stunt-like Phytoplasma group 16SrI-B (Aster yellows) in South Africa.</title>
        <authorList>
            <person name="Coetzee B."/>
            <person name="Douglas-Smit N."/>
            <person name="Maree H.J."/>
            <person name="Burger J.T."/>
            <person name="Kruger K."/>
            <person name="Pietersen G."/>
        </authorList>
    </citation>
    <scope>NUCLEOTIDE SEQUENCE [LARGE SCALE GENOMIC DNA]</scope>
    <source>
        <strain evidence="6 7">De Villa</strain>
    </source>
</reference>
<proteinExistence type="inferred from homology"/>
<dbReference type="PANTHER" id="PTHR30290">
    <property type="entry name" value="PERIPLASMIC BINDING COMPONENT OF ABC TRANSPORTER"/>
    <property type="match status" value="1"/>
</dbReference>
<dbReference type="Gene3D" id="3.10.105.10">
    <property type="entry name" value="Dipeptide-binding Protein, Domain 3"/>
    <property type="match status" value="1"/>
</dbReference>
<dbReference type="InterPro" id="IPR030678">
    <property type="entry name" value="Peptide/Ni-bd"/>
</dbReference>
<organism evidence="6 7">
    <name type="scientific">'Catharanthus roseus' aster yellows phytoplasma</name>
    <dbReference type="NCBI Taxonomy" id="1193712"/>
    <lineage>
        <taxon>Bacteria</taxon>
        <taxon>Bacillati</taxon>
        <taxon>Mycoplasmatota</taxon>
        <taxon>Mollicutes</taxon>
        <taxon>Acholeplasmatales</taxon>
        <taxon>Acholeplasmataceae</taxon>
        <taxon>Candidatus Phytoplasma</taxon>
        <taxon>16SrI (Aster yellows group)</taxon>
    </lineage>
</organism>
<accession>A0A4P6MEB6</accession>
<dbReference type="CDD" id="cd00995">
    <property type="entry name" value="PBP2_NikA_DppA_OppA_like"/>
    <property type="match status" value="1"/>
</dbReference>
<evidence type="ECO:0000259" key="5">
    <source>
        <dbReference type="Pfam" id="PF00496"/>
    </source>
</evidence>